<comment type="subunit">
    <text evidence="5">Part of the 30S ribosomal subunit. Contacts proteins S5 and S12.</text>
</comment>
<dbReference type="GO" id="GO:0019843">
    <property type="term" value="F:rRNA binding"/>
    <property type="evidence" value="ECO:0007669"/>
    <property type="project" value="UniProtKB-UniRule"/>
</dbReference>
<dbReference type="GO" id="GO:0005737">
    <property type="term" value="C:cytoplasm"/>
    <property type="evidence" value="ECO:0007669"/>
    <property type="project" value="UniProtKB-ARBA"/>
</dbReference>
<dbReference type="Proteomes" id="UP000178723">
    <property type="component" value="Unassembled WGS sequence"/>
</dbReference>
<dbReference type="GO" id="GO:0005840">
    <property type="term" value="C:ribosome"/>
    <property type="evidence" value="ECO:0007669"/>
    <property type="project" value="UniProtKB-KW"/>
</dbReference>
<evidence type="ECO:0000256" key="1">
    <source>
        <dbReference type="ARBA" id="ARBA00006471"/>
    </source>
</evidence>
<dbReference type="Gene3D" id="3.30.1490.10">
    <property type="match status" value="1"/>
</dbReference>
<evidence type="ECO:0000313" key="8">
    <source>
        <dbReference type="Proteomes" id="UP000178723"/>
    </source>
</evidence>
<dbReference type="STRING" id="1802407.A3I40_03025"/>
<sequence>MTDPIADMLTRIRNAVLAHKSEVVVPFSKIKFALAEILAKEGYLARVEKISDAAATMWSPSTSRRAAKRGRGDILRITLKYDAAGKPIISYLERVSKPSRRVYVSNGELPVVLSGLGLAIISTSNGLMTNRQARRQKIGGEVLCKIY</sequence>
<gene>
    <name evidence="5" type="primary">rpsH</name>
    <name evidence="7" type="ORF">A3I40_03025</name>
</gene>
<dbReference type="AlphaFoldDB" id="A0A1F7V9F9"/>
<keyword evidence="5" id="KW-0694">RNA-binding</keyword>
<evidence type="ECO:0000313" key="7">
    <source>
        <dbReference type="EMBL" id="OGL87159.1"/>
    </source>
</evidence>
<comment type="caution">
    <text evidence="7">The sequence shown here is derived from an EMBL/GenBank/DDBJ whole genome shotgun (WGS) entry which is preliminary data.</text>
</comment>
<evidence type="ECO:0000256" key="4">
    <source>
        <dbReference type="ARBA" id="ARBA00035258"/>
    </source>
</evidence>
<keyword evidence="2 5" id="KW-0689">Ribosomal protein</keyword>
<dbReference type="Pfam" id="PF00410">
    <property type="entry name" value="Ribosomal_S8"/>
    <property type="match status" value="1"/>
</dbReference>
<proteinExistence type="inferred from homology"/>
<dbReference type="FunFam" id="3.30.1490.10:FF:000001">
    <property type="entry name" value="30S ribosomal protein S8"/>
    <property type="match status" value="1"/>
</dbReference>
<keyword evidence="5" id="KW-0699">rRNA-binding</keyword>
<name>A0A1F7V9F9_9BACT</name>
<reference evidence="7 8" key="1">
    <citation type="journal article" date="2016" name="Nat. Commun.">
        <title>Thousands of microbial genomes shed light on interconnected biogeochemical processes in an aquifer system.</title>
        <authorList>
            <person name="Anantharaman K."/>
            <person name="Brown C.T."/>
            <person name="Hug L.A."/>
            <person name="Sharon I."/>
            <person name="Castelle C.J."/>
            <person name="Probst A.J."/>
            <person name="Thomas B.C."/>
            <person name="Singh A."/>
            <person name="Wilkins M.J."/>
            <person name="Karaoz U."/>
            <person name="Brodie E.L."/>
            <person name="Williams K.H."/>
            <person name="Hubbard S.S."/>
            <person name="Banfield J.F."/>
        </authorList>
    </citation>
    <scope>NUCLEOTIDE SEQUENCE [LARGE SCALE GENOMIC DNA]</scope>
</reference>
<comment type="function">
    <text evidence="5">One of the primary rRNA binding proteins, it binds directly to 16S rRNA central domain where it helps coordinate assembly of the platform of the 30S subunit.</text>
</comment>
<dbReference type="InterPro" id="IPR000630">
    <property type="entry name" value="Ribosomal_uS8"/>
</dbReference>
<dbReference type="SUPFAM" id="SSF56047">
    <property type="entry name" value="Ribosomal protein S8"/>
    <property type="match status" value="1"/>
</dbReference>
<comment type="similarity">
    <text evidence="1 5 6">Belongs to the universal ribosomal protein uS8 family.</text>
</comment>
<dbReference type="GO" id="GO:0003735">
    <property type="term" value="F:structural constituent of ribosome"/>
    <property type="evidence" value="ECO:0007669"/>
    <property type="project" value="InterPro"/>
</dbReference>
<keyword evidence="3 5" id="KW-0687">Ribonucleoprotein</keyword>
<dbReference type="EMBL" id="MGEP01000039">
    <property type="protein sequence ID" value="OGL87159.1"/>
    <property type="molecule type" value="Genomic_DNA"/>
</dbReference>
<evidence type="ECO:0000256" key="6">
    <source>
        <dbReference type="RuleBase" id="RU003660"/>
    </source>
</evidence>
<dbReference type="GO" id="GO:1990904">
    <property type="term" value="C:ribonucleoprotein complex"/>
    <property type="evidence" value="ECO:0007669"/>
    <property type="project" value="UniProtKB-KW"/>
</dbReference>
<dbReference type="InterPro" id="IPR047863">
    <property type="entry name" value="Ribosomal_uS8_CS"/>
</dbReference>
<dbReference type="PROSITE" id="PS00053">
    <property type="entry name" value="RIBOSOMAL_S8"/>
    <property type="match status" value="1"/>
</dbReference>
<dbReference type="GO" id="GO:0006412">
    <property type="term" value="P:translation"/>
    <property type="evidence" value="ECO:0007669"/>
    <property type="project" value="UniProtKB-UniRule"/>
</dbReference>
<organism evidence="7 8">
    <name type="scientific">Candidatus Uhrbacteria bacterium RIFCSPLOWO2_02_FULL_48_12</name>
    <dbReference type="NCBI Taxonomy" id="1802407"/>
    <lineage>
        <taxon>Bacteria</taxon>
        <taxon>Candidatus Uhriibacteriota</taxon>
    </lineage>
</organism>
<dbReference type="HAMAP" id="MF_01302_B">
    <property type="entry name" value="Ribosomal_uS8_B"/>
    <property type="match status" value="1"/>
</dbReference>
<evidence type="ECO:0000256" key="2">
    <source>
        <dbReference type="ARBA" id="ARBA00022980"/>
    </source>
</evidence>
<dbReference type="Gene3D" id="3.30.1370.30">
    <property type="match status" value="1"/>
</dbReference>
<evidence type="ECO:0000256" key="5">
    <source>
        <dbReference type="HAMAP-Rule" id="MF_01302"/>
    </source>
</evidence>
<evidence type="ECO:0000256" key="3">
    <source>
        <dbReference type="ARBA" id="ARBA00023274"/>
    </source>
</evidence>
<dbReference type="InterPro" id="IPR035987">
    <property type="entry name" value="Ribosomal_uS8_sf"/>
</dbReference>
<protein>
    <recommendedName>
        <fullName evidence="4 5">Small ribosomal subunit protein uS8</fullName>
    </recommendedName>
</protein>
<accession>A0A1F7V9F9</accession>
<dbReference type="PANTHER" id="PTHR11758">
    <property type="entry name" value="40S RIBOSOMAL PROTEIN S15A"/>
    <property type="match status" value="1"/>
</dbReference>
<dbReference type="NCBIfam" id="NF001109">
    <property type="entry name" value="PRK00136.1"/>
    <property type="match status" value="1"/>
</dbReference>